<keyword evidence="3 6" id="KW-0119">Carbohydrate metabolism</keyword>
<name>A0A5P6VU75_PSEXY</name>
<evidence type="ECO:0000256" key="2">
    <source>
        <dbReference type="ARBA" id="ARBA00022801"/>
    </source>
</evidence>
<gene>
    <name evidence="10" type="primary">xyn10A</name>
    <name evidence="10" type="ORF">FXF36_14365</name>
</gene>
<dbReference type="Gene3D" id="2.60.40.1190">
    <property type="match status" value="1"/>
</dbReference>
<accession>A0A5P6VU75</accession>
<dbReference type="GO" id="GO:0030246">
    <property type="term" value="F:carbohydrate binding"/>
    <property type="evidence" value="ECO:0007669"/>
    <property type="project" value="InterPro"/>
</dbReference>
<dbReference type="InterPro" id="IPR017853">
    <property type="entry name" value="GH"/>
</dbReference>
<feature type="domain" description="GH10" evidence="9">
    <location>
        <begin position="304"/>
        <end position="691"/>
    </location>
</feature>
<protein>
    <recommendedName>
        <fullName evidence="6">Beta-xylanase</fullName>
        <ecNumber evidence="6">3.2.1.8</ecNumber>
    </recommendedName>
</protein>
<dbReference type="Proteomes" id="UP000327030">
    <property type="component" value="Chromosome 1"/>
</dbReference>
<evidence type="ECO:0000256" key="5">
    <source>
        <dbReference type="ARBA" id="ARBA00023326"/>
    </source>
</evidence>
<feature type="compositionally biased region" description="Basic and acidic residues" evidence="7">
    <location>
        <begin position="57"/>
        <end position="107"/>
    </location>
</feature>
<evidence type="ECO:0000256" key="4">
    <source>
        <dbReference type="ARBA" id="ARBA00023295"/>
    </source>
</evidence>
<keyword evidence="5 6" id="KW-0624">Polysaccharide degradation</keyword>
<comment type="similarity">
    <text evidence="1 6">Belongs to the glycosyl hydrolase 10 (cellulase F) family.</text>
</comment>
<evidence type="ECO:0000313" key="10">
    <source>
        <dbReference type="EMBL" id="QFJ55990.1"/>
    </source>
</evidence>
<keyword evidence="4 6" id="KW-0326">Glycosidase</keyword>
<evidence type="ECO:0000256" key="6">
    <source>
        <dbReference type="RuleBase" id="RU361174"/>
    </source>
</evidence>
<evidence type="ECO:0000256" key="7">
    <source>
        <dbReference type="SAM" id="MobiDB-lite"/>
    </source>
</evidence>
<dbReference type="PANTHER" id="PTHR31490:SF90">
    <property type="entry name" value="ENDO-1,4-BETA-XYLANASE A"/>
    <property type="match status" value="1"/>
</dbReference>
<dbReference type="EC" id="3.2.1.8" evidence="6"/>
<dbReference type="SMR" id="A0A5P6VU75"/>
<dbReference type="PANTHER" id="PTHR31490">
    <property type="entry name" value="GLYCOSYL HYDROLASE"/>
    <property type="match status" value="1"/>
</dbReference>
<feature type="compositionally biased region" description="Acidic residues" evidence="7">
    <location>
        <begin position="39"/>
        <end position="56"/>
    </location>
</feature>
<dbReference type="InterPro" id="IPR010502">
    <property type="entry name" value="Carb-bd_dom_fam9"/>
</dbReference>
<dbReference type="Gene3D" id="3.20.20.80">
    <property type="entry name" value="Glycosidases"/>
    <property type="match status" value="1"/>
</dbReference>
<dbReference type="Pfam" id="PF00331">
    <property type="entry name" value="Glyco_hydro_10"/>
    <property type="match status" value="1"/>
</dbReference>
<feature type="chain" id="PRO_5024803330" description="Beta-xylanase" evidence="8">
    <location>
        <begin position="33"/>
        <end position="1295"/>
    </location>
</feature>
<feature type="signal peptide" evidence="8">
    <location>
        <begin position="1"/>
        <end position="32"/>
    </location>
</feature>
<feature type="compositionally biased region" description="Acidic residues" evidence="7">
    <location>
        <begin position="129"/>
        <end position="138"/>
    </location>
</feature>
<feature type="compositionally biased region" description="Low complexity" evidence="7">
    <location>
        <begin position="29"/>
        <end position="38"/>
    </location>
</feature>
<evidence type="ECO:0000256" key="1">
    <source>
        <dbReference type="ARBA" id="ARBA00007495"/>
    </source>
</evidence>
<feature type="compositionally biased region" description="Acidic residues" evidence="7">
    <location>
        <begin position="108"/>
        <end position="121"/>
    </location>
</feature>
<keyword evidence="2 6" id="KW-0378">Hydrolase</keyword>
<evidence type="ECO:0000256" key="3">
    <source>
        <dbReference type="ARBA" id="ARBA00023277"/>
    </source>
</evidence>
<evidence type="ECO:0000313" key="11">
    <source>
        <dbReference type="Proteomes" id="UP000327030"/>
    </source>
</evidence>
<dbReference type="OrthoDB" id="9809277at2"/>
<dbReference type="EMBL" id="CP043028">
    <property type="protein sequence ID" value="QFJ55990.1"/>
    <property type="molecule type" value="Genomic_DNA"/>
</dbReference>
<organism evidence="10 11">
    <name type="scientific">Pseudobutyrivibrio xylanivorans</name>
    <dbReference type="NCBI Taxonomy" id="185007"/>
    <lineage>
        <taxon>Bacteria</taxon>
        <taxon>Bacillati</taxon>
        <taxon>Bacillota</taxon>
        <taxon>Clostridia</taxon>
        <taxon>Lachnospirales</taxon>
        <taxon>Lachnospiraceae</taxon>
        <taxon>Pseudobutyrivibrio</taxon>
    </lineage>
</organism>
<dbReference type="Pfam" id="PF06452">
    <property type="entry name" value="CBM9_1"/>
    <property type="match status" value="1"/>
</dbReference>
<proteinExistence type="inferred from homology"/>
<dbReference type="KEGG" id="pxv:FXF36_14365"/>
<dbReference type="SMART" id="SM00633">
    <property type="entry name" value="Glyco_10"/>
    <property type="match status" value="1"/>
</dbReference>
<feature type="region of interest" description="Disordered" evidence="7">
    <location>
        <begin position="29"/>
        <end position="141"/>
    </location>
</feature>
<dbReference type="GO" id="GO:0000272">
    <property type="term" value="P:polysaccharide catabolic process"/>
    <property type="evidence" value="ECO:0007669"/>
    <property type="project" value="UniProtKB-KW"/>
</dbReference>
<evidence type="ECO:0000256" key="8">
    <source>
        <dbReference type="SAM" id="SignalP"/>
    </source>
</evidence>
<dbReference type="InterPro" id="IPR001000">
    <property type="entry name" value="GH10_dom"/>
</dbReference>
<dbReference type="PROSITE" id="PS51760">
    <property type="entry name" value="GH10_2"/>
    <property type="match status" value="1"/>
</dbReference>
<dbReference type="SUPFAM" id="SSF49344">
    <property type="entry name" value="CBD9-like"/>
    <property type="match status" value="1"/>
</dbReference>
<dbReference type="InterPro" id="IPR044846">
    <property type="entry name" value="GH10"/>
</dbReference>
<sequence length="1295" mass="143685">MGMVKRRLYKCLSVVAISAMMATTVVPPTVNATEATDVATEETVEEASESEDAETSEESKESSKDSKEDKEEKTEENSKSEEKSEDSKDSKDSKDEDSEKKDSKRDESEDEESKDDADKEDESDKDKEESEEEEDQECEITYPMIDFDKDYSKGGSWGTEVTVKGGAFKISYSGQYAEKVLGLPEGIKGKQVKAVKVNIKKGDVQRFTVKLRNEGEEVKPAYGTNVIENTDKADFDGIGLMTTADGSTSYTISSITLTLVGEEADFPKPSEVEEEVEEKSIERDIPDLKDYVSSTKGIGKNSYTGAAIMLSEISDKTLMDLVEKHFNAVTFGNEFKPDALFNYQNDKPSEGMIVEETWTDSKGVTHENMKVPTLNFSRAEKMLDAIKDWNDENPDDQIKVRGHVLTWHSQTPEWFFKENYDPNGDWVSPEEMTLRHEWFIKSVFEHVFSSEYKDMFYGWDVVNEACSDGSGTYRSADPSERSNWARIYGIGSSEDAPEYILNAFRFANYYAHEMGQDNLELYYNDYNECSGNKPDAIAQLLESVKKHEKDSVLPTRITGFGMQGHHNMQSPSKQQIINCGIRYGKIVGTIQVTELDFKCSSDFGGTDAELSAEYTKEAYRYKDVFDAYKEIDAEPGIDVNNITVWGVIDPNSWLQTSSSVGGGANGRQKQVPLLFDGDYKAKPAYWAFVDPSKLEPAIKSITVVQASGSDIFAHGKQAKIEGTDYSFVPVWDKNKVAVKVKAPGAQSVKLYVDFAQAMEDGAEVKTTEAAVDENGECVLELEGAEEFVTSSKFALDVVVTDEDGQHAFNNLRLTQDEGSKYFAKALCKPYMSVVKGTPVVDGEVDDVWANAKDVELTITGGSHPNATASAKVLWDESKLYVLMNVKDSVLDASASAVHEKDSVEVFIDENNNKSDAFEDDDKQYRINYLNETSFNGTKCLEENCEHAVTLTDDGYMVEASFAWTDITPEVGQAIGLDLQINDGADGGRIGTRTWYDETGNGWSAPRVFGEVTLVDAEVEPEEPVEEVPTISVIEDVVYTGKALKPEVVVVVGDKTLVKGIDYKVSYKNNKNAATKVSTGMGDDFDENLPTVIVKLKGEYEGELKANFTIAAADFAGEGFEFTAPKNLKEKSKATTPNVTVKFNGKKVSKNDYVITYKLGKDGKEMKQLPAYASNGDGQYYAVVRANSTNFTGEKEVALDVIADAQVHILSANLKSRYVKWDEKRNVVTLNLEYKVNKNDEASYFGVKKGTVVKLQVGKDYNAWMVTYSKWLGVGLATVEGTDPFFGHRVVVVSVR</sequence>
<dbReference type="CDD" id="cd00005">
    <property type="entry name" value="CBM9_like_1"/>
    <property type="match status" value="1"/>
</dbReference>
<keyword evidence="8" id="KW-0732">Signal</keyword>
<dbReference type="PRINTS" id="PR00134">
    <property type="entry name" value="GLHYDRLASE10"/>
</dbReference>
<comment type="catalytic activity">
    <reaction evidence="6">
        <text>Endohydrolysis of (1-&gt;4)-beta-D-xylosidic linkages in xylans.</text>
        <dbReference type="EC" id="3.2.1.8"/>
    </reaction>
</comment>
<dbReference type="SUPFAM" id="SSF51445">
    <property type="entry name" value="(Trans)glycosidases"/>
    <property type="match status" value="1"/>
</dbReference>
<reference evidence="11" key="1">
    <citation type="submission" date="2019-08" db="EMBL/GenBank/DDBJ databases">
        <title>Complete Genome Sequence of the Polysaccharide-Degrading Rumen Bacterium Pseudobutyrivibrio xylanivorans MA3014.</title>
        <authorList>
            <person name="Palevich N."/>
            <person name="Maclean P.H."/>
            <person name="Kelly W.J."/>
            <person name="Leahy S.C."/>
            <person name="Rakonjac J."/>
            <person name="Attwood G.T."/>
        </authorList>
    </citation>
    <scope>NUCLEOTIDE SEQUENCE [LARGE SCALE GENOMIC DNA]</scope>
    <source>
        <strain evidence="11">MA3014</strain>
    </source>
</reference>
<dbReference type="GO" id="GO:0031176">
    <property type="term" value="F:endo-1,4-beta-xylanase activity"/>
    <property type="evidence" value="ECO:0007669"/>
    <property type="project" value="UniProtKB-EC"/>
</dbReference>
<evidence type="ECO:0000259" key="9">
    <source>
        <dbReference type="PROSITE" id="PS51760"/>
    </source>
</evidence>